<dbReference type="GO" id="GO:0003677">
    <property type="term" value="F:DNA binding"/>
    <property type="evidence" value="ECO:0007669"/>
    <property type="project" value="UniProtKB-KW"/>
</dbReference>
<dbReference type="InterPro" id="IPR001789">
    <property type="entry name" value="Sig_transdc_resp-reg_receiver"/>
</dbReference>
<keyword evidence="4" id="KW-0238">DNA-binding</keyword>
<dbReference type="Pfam" id="PF00072">
    <property type="entry name" value="Response_reg"/>
    <property type="match status" value="1"/>
</dbReference>
<comment type="caution">
    <text evidence="9">The sequence shown here is derived from an EMBL/GenBank/DDBJ whole genome shotgun (WGS) entry which is preliminary data.</text>
</comment>
<feature type="domain" description="Response regulatory" evidence="8">
    <location>
        <begin position="3"/>
        <end position="119"/>
    </location>
</feature>
<dbReference type="FunFam" id="3.40.50.2300:FF:000001">
    <property type="entry name" value="DNA-binding response regulator PhoB"/>
    <property type="match status" value="1"/>
</dbReference>
<keyword evidence="3" id="KW-0805">Transcription regulation</keyword>
<evidence type="ECO:0000256" key="5">
    <source>
        <dbReference type="ARBA" id="ARBA00023163"/>
    </source>
</evidence>
<evidence type="ECO:0000256" key="1">
    <source>
        <dbReference type="ARBA" id="ARBA00022553"/>
    </source>
</evidence>
<dbReference type="AlphaFoldDB" id="A0A1F2WQ22"/>
<evidence type="ECO:0000256" key="4">
    <source>
        <dbReference type="ARBA" id="ARBA00023125"/>
    </source>
</evidence>
<keyword evidence="5" id="KW-0804">Transcription</keyword>
<dbReference type="InterPro" id="IPR050595">
    <property type="entry name" value="Bact_response_regulator"/>
</dbReference>
<reference evidence="9 10" key="1">
    <citation type="journal article" date="2016" name="Nat. Commun.">
        <title>Thousands of microbial genomes shed light on interconnected biogeochemical processes in an aquifer system.</title>
        <authorList>
            <person name="Anantharaman K."/>
            <person name="Brown C.T."/>
            <person name="Hug L.A."/>
            <person name="Sharon I."/>
            <person name="Castelle C.J."/>
            <person name="Probst A.J."/>
            <person name="Thomas B.C."/>
            <person name="Singh A."/>
            <person name="Wilkins M.J."/>
            <person name="Karaoz U."/>
            <person name="Brodie E.L."/>
            <person name="Williams K.H."/>
            <person name="Hubbard S.S."/>
            <person name="Banfield J.F."/>
        </authorList>
    </citation>
    <scope>NUCLEOTIDE SEQUENCE [LARGE SCALE GENOMIC DNA]</scope>
</reference>
<sequence>MSHILVVDDDPMVTRLVRINLELEGFKVQEAWDGKTALKMLEEDGPDLLVLDIMMPQMDGWQVLEKVREQDDYKELPIVILTAKVQDEDILKGWRMGADGYIVKPFNPVGLAETLRGVLSTTPEERESRREQELARFGDLLG</sequence>
<dbReference type="CDD" id="cd17574">
    <property type="entry name" value="REC_OmpR"/>
    <property type="match status" value="1"/>
</dbReference>
<keyword evidence="2" id="KW-0902">Two-component regulatory system</keyword>
<dbReference type="PANTHER" id="PTHR44591:SF3">
    <property type="entry name" value="RESPONSE REGULATORY DOMAIN-CONTAINING PROTEIN"/>
    <property type="match status" value="1"/>
</dbReference>
<proteinExistence type="predicted"/>
<dbReference type="SUPFAM" id="SSF52172">
    <property type="entry name" value="CheY-like"/>
    <property type="match status" value="1"/>
</dbReference>
<gene>
    <name evidence="9" type="ORF">A2Y75_00395</name>
</gene>
<dbReference type="SMART" id="SM00448">
    <property type="entry name" value="REC"/>
    <property type="match status" value="1"/>
</dbReference>
<dbReference type="InterPro" id="IPR011006">
    <property type="entry name" value="CheY-like_superfamily"/>
</dbReference>
<dbReference type="PROSITE" id="PS50110">
    <property type="entry name" value="RESPONSE_REGULATORY"/>
    <property type="match status" value="1"/>
</dbReference>
<dbReference type="Gene3D" id="3.40.50.2300">
    <property type="match status" value="1"/>
</dbReference>
<evidence type="ECO:0000259" key="8">
    <source>
        <dbReference type="PROSITE" id="PS50110"/>
    </source>
</evidence>
<organism evidence="9 10">
    <name type="scientific">Candidatus Solincola sediminis</name>
    <dbReference type="NCBI Taxonomy" id="1797199"/>
    <lineage>
        <taxon>Bacteria</taxon>
        <taxon>Bacillati</taxon>
        <taxon>Actinomycetota</taxon>
        <taxon>Candidatus Geothermincolia</taxon>
        <taxon>Candidatus Geothermincolales</taxon>
        <taxon>Candidatus Geothermincolaceae</taxon>
        <taxon>Candidatus Solincola</taxon>
    </lineage>
</organism>
<dbReference type="Proteomes" id="UP000177876">
    <property type="component" value="Unassembled WGS sequence"/>
</dbReference>
<accession>A0A1F2WQ22</accession>
<name>A0A1F2WQ22_9ACTN</name>
<feature type="region of interest" description="Disordered" evidence="7">
    <location>
        <begin position="120"/>
        <end position="142"/>
    </location>
</feature>
<keyword evidence="1 6" id="KW-0597">Phosphoprotein</keyword>
<dbReference type="EMBL" id="MELK01000019">
    <property type="protein sequence ID" value="OFW58982.1"/>
    <property type="molecule type" value="Genomic_DNA"/>
</dbReference>
<feature type="compositionally biased region" description="Basic and acidic residues" evidence="7">
    <location>
        <begin position="123"/>
        <end position="136"/>
    </location>
</feature>
<dbReference type="STRING" id="1797197.A2Y75_00395"/>
<evidence type="ECO:0000256" key="6">
    <source>
        <dbReference type="PROSITE-ProRule" id="PRU00169"/>
    </source>
</evidence>
<evidence type="ECO:0000313" key="9">
    <source>
        <dbReference type="EMBL" id="OFW58982.1"/>
    </source>
</evidence>
<dbReference type="GO" id="GO:0000160">
    <property type="term" value="P:phosphorelay signal transduction system"/>
    <property type="evidence" value="ECO:0007669"/>
    <property type="project" value="UniProtKB-KW"/>
</dbReference>
<evidence type="ECO:0000256" key="2">
    <source>
        <dbReference type="ARBA" id="ARBA00023012"/>
    </source>
</evidence>
<feature type="modified residue" description="4-aspartylphosphate" evidence="6">
    <location>
        <position position="52"/>
    </location>
</feature>
<evidence type="ECO:0000313" key="10">
    <source>
        <dbReference type="Proteomes" id="UP000177876"/>
    </source>
</evidence>
<dbReference type="PANTHER" id="PTHR44591">
    <property type="entry name" value="STRESS RESPONSE REGULATOR PROTEIN 1"/>
    <property type="match status" value="1"/>
</dbReference>
<evidence type="ECO:0000256" key="7">
    <source>
        <dbReference type="SAM" id="MobiDB-lite"/>
    </source>
</evidence>
<protein>
    <recommendedName>
        <fullName evidence="8">Response regulatory domain-containing protein</fullName>
    </recommendedName>
</protein>
<evidence type="ECO:0000256" key="3">
    <source>
        <dbReference type="ARBA" id="ARBA00023015"/>
    </source>
</evidence>